<feature type="compositionally biased region" description="Polar residues" evidence="1">
    <location>
        <begin position="215"/>
        <end position="230"/>
    </location>
</feature>
<dbReference type="OrthoDB" id="3928876at2759"/>
<evidence type="ECO:0000313" key="4">
    <source>
        <dbReference type="Proteomes" id="UP000799753"/>
    </source>
</evidence>
<dbReference type="EMBL" id="MU006788">
    <property type="protein sequence ID" value="KAF2639029.1"/>
    <property type="molecule type" value="Genomic_DNA"/>
</dbReference>
<evidence type="ECO:0000256" key="2">
    <source>
        <dbReference type="SAM" id="Phobius"/>
    </source>
</evidence>
<protein>
    <submittedName>
        <fullName evidence="3">Uncharacterized protein</fullName>
    </submittedName>
</protein>
<feature type="transmembrane region" description="Helical" evidence="2">
    <location>
        <begin position="86"/>
        <end position="107"/>
    </location>
</feature>
<gene>
    <name evidence="3" type="ORF">P280DRAFT_430659</name>
</gene>
<keyword evidence="4" id="KW-1185">Reference proteome</keyword>
<proteinExistence type="predicted"/>
<dbReference type="Proteomes" id="UP000799753">
    <property type="component" value="Unassembled WGS sequence"/>
</dbReference>
<feature type="region of interest" description="Disordered" evidence="1">
    <location>
        <begin position="203"/>
        <end position="236"/>
    </location>
</feature>
<reference evidence="3" key="1">
    <citation type="journal article" date="2020" name="Stud. Mycol.">
        <title>101 Dothideomycetes genomes: a test case for predicting lifestyles and emergence of pathogens.</title>
        <authorList>
            <person name="Haridas S."/>
            <person name="Albert R."/>
            <person name="Binder M."/>
            <person name="Bloem J."/>
            <person name="Labutti K."/>
            <person name="Salamov A."/>
            <person name="Andreopoulos B."/>
            <person name="Baker S."/>
            <person name="Barry K."/>
            <person name="Bills G."/>
            <person name="Bluhm B."/>
            <person name="Cannon C."/>
            <person name="Castanera R."/>
            <person name="Culley D."/>
            <person name="Daum C."/>
            <person name="Ezra D."/>
            <person name="Gonzalez J."/>
            <person name="Henrissat B."/>
            <person name="Kuo A."/>
            <person name="Liang C."/>
            <person name="Lipzen A."/>
            <person name="Lutzoni F."/>
            <person name="Magnuson J."/>
            <person name="Mondo S."/>
            <person name="Nolan M."/>
            <person name="Ohm R."/>
            <person name="Pangilinan J."/>
            <person name="Park H.-J."/>
            <person name="Ramirez L."/>
            <person name="Alfaro M."/>
            <person name="Sun H."/>
            <person name="Tritt A."/>
            <person name="Yoshinaga Y."/>
            <person name="Zwiers L.-H."/>
            <person name="Turgeon B."/>
            <person name="Goodwin S."/>
            <person name="Spatafora J."/>
            <person name="Crous P."/>
            <person name="Grigoriev I."/>
        </authorList>
    </citation>
    <scope>NUCLEOTIDE SEQUENCE</scope>
    <source>
        <strain evidence="3">CBS 473.64</strain>
    </source>
</reference>
<keyword evidence="2" id="KW-1133">Transmembrane helix</keyword>
<organism evidence="3 4">
    <name type="scientific">Massarina eburnea CBS 473.64</name>
    <dbReference type="NCBI Taxonomy" id="1395130"/>
    <lineage>
        <taxon>Eukaryota</taxon>
        <taxon>Fungi</taxon>
        <taxon>Dikarya</taxon>
        <taxon>Ascomycota</taxon>
        <taxon>Pezizomycotina</taxon>
        <taxon>Dothideomycetes</taxon>
        <taxon>Pleosporomycetidae</taxon>
        <taxon>Pleosporales</taxon>
        <taxon>Massarineae</taxon>
        <taxon>Massarinaceae</taxon>
        <taxon>Massarina</taxon>
    </lineage>
</organism>
<accession>A0A6A6RTV3</accession>
<dbReference type="AlphaFoldDB" id="A0A6A6RTV3"/>
<keyword evidence="2" id="KW-0472">Membrane</keyword>
<keyword evidence="2" id="KW-0812">Transmembrane</keyword>
<evidence type="ECO:0000313" key="3">
    <source>
        <dbReference type="EMBL" id="KAF2639029.1"/>
    </source>
</evidence>
<feature type="transmembrane region" description="Helical" evidence="2">
    <location>
        <begin position="51"/>
        <end position="79"/>
    </location>
</feature>
<feature type="transmembrane region" description="Helical" evidence="2">
    <location>
        <begin position="113"/>
        <end position="133"/>
    </location>
</feature>
<evidence type="ECO:0000256" key="1">
    <source>
        <dbReference type="SAM" id="MobiDB-lite"/>
    </source>
</evidence>
<dbReference type="Pfam" id="PF16015">
    <property type="entry name" value="Promethin"/>
    <property type="match status" value="1"/>
</dbReference>
<name>A0A6A6RTV3_9PLEO</name>
<sequence>MSTLGSLINSIQTLLETCYSIFQDWFNRLLPPKIRSEMLSKLQHHTSANPVLAVGLTILVLFGGVPLMLFTAFSIAVFFSSLLTGILVGLITALIFTAFVIGVALLILLPSLFLSFLGATFVFLQCACAYYLLKWFSNSRLPGSDFKSVGEKINRLTGGRTSGLTNAVHNIFAVSESNERETSCAHEKNTEIDTSRKLLKANSRLNHNGEIPERTSVNVRDGTQQTSDDSAGNPAV</sequence>